<evidence type="ECO:0000259" key="9">
    <source>
        <dbReference type="Pfam" id="PF13303"/>
    </source>
</evidence>
<feature type="transmembrane region" description="Helical" evidence="8">
    <location>
        <begin position="21"/>
        <end position="42"/>
    </location>
</feature>
<dbReference type="GO" id="GO:0008982">
    <property type="term" value="F:protein-N(PI)-phosphohistidine-sugar phosphotransferase activity"/>
    <property type="evidence" value="ECO:0007669"/>
    <property type="project" value="InterPro"/>
</dbReference>
<evidence type="ECO:0000256" key="6">
    <source>
        <dbReference type="ARBA" id="ARBA00022989"/>
    </source>
</evidence>
<reference evidence="11" key="1">
    <citation type="submission" date="2016-09" db="EMBL/GenBank/DDBJ databases">
        <authorList>
            <person name="Varghese N."/>
            <person name="Submissions S."/>
        </authorList>
    </citation>
    <scope>NUCLEOTIDE SEQUENCE [LARGE SCALE GENOMIC DNA]</scope>
    <source>
        <strain evidence="11">25nlg</strain>
    </source>
</reference>
<accession>A0A1G6GH79</accession>
<protein>
    <recommendedName>
        <fullName evidence="9">Phosphotransferase system EIIC domain-containing protein</fullName>
    </recommendedName>
</protein>
<dbReference type="GO" id="GO:0005886">
    <property type="term" value="C:plasma membrane"/>
    <property type="evidence" value="ECO:0007669"/>
    <property type="project" value="UniProtKB-SubCell"/>
</dbReference>
<dbReference type="STRING" id="1464122.SAMN05421737_10133"/>
<evidence type="ECO:0000256" key="2">
    <source>
        <dbReference type="ARBA" id="ARBA00022448"/>
    </source>
</evidence>
<evidence type="ECO:0000256" key="1">
    <source>
        <dbReference type="ARBA" id="ARBA00004651"/>
    </source>
</evidence>
<dbReference type="EMBL" id="FMYM01000001">
    <property type="protein sequence ID" value="SDB81183.1"/>
    <property type="molecule type" value="Genomic_DNA"/>
</dbReference>
<gene>
    <name evidence="10" type="ORF">SAMN05421737_10133</name>
</gene>
<keyword evidence="6 8" id="KW-1133">Transmembrane helix</keyword>
<evidence type="ECO:0000256" key="3">
    <source>
        <dbReference type="ARBA" id="ARBA00022475"/>
    </source>
</evidence>
<name>A0A1G6GH79_9BACI</name>
<evidence type="ECO:0000313" key="11">
    <source>
        <dbReference type="Proteomes" id="UP000242662"/>
    </source>
</evidence>
<keyword evidence="11" id="KW-1185">Reference proteome</keyword>
<feature type="domain" description="Phosphotransferase system EIIC" evidence="9">
    <location>
        <begin position="20"/>
        <end position="332"/>
    </location>
</feature>
<comment type="subcellular location">
    <subcellularLocation>
        <location evidence="1">Cell membrane</location>
        <topology evidence="1">Multi-pass membrane protein</topology>
    </subcellularLocation>
</comment>
<evidence type="ECO:0000256" key="7">
    <source>
        <dbReference type="ARBA" id="ARBA00023136"/>
    </source>
</evidence>
<dbReference type="RefSeq" id="WP_090774275.1">
    <property type="nucleotide sequence ID" value="NZ_FMYM01000001.1"/>
</dbReference>
<keyword evidence="2" id="KW-0813">Transport</keyword>
<feature type="transmembrane region" description="Helical" evidence="8">
    <location>
        <begin position="123"/>
        <end position="144"/>
    </location>
</feature>
<feature type="transmembrane region" description="Helical" evidence="8">
    <location>
        <begin position="164"/>
        <end position="191"/>
    </location>
</feature>
<keyword evidence="5 8" id="KW-0812">Transmembrane</keyword>
<keyword evidence="7 8" id="KW-0472">Membrane</keyword>
<feature type="transmembrane region" description="Helical" evidence="8">
    <location>
        <begin position="246"/>
        <end position="272"/>
    </location>
</feature>
<dbReference type="OrthoDB" id="396983at2"/>
<evidence type="ECO:0000256" key="4">
    <source>
        <dbReference type="ARBA" id="ARBA00022597"/>
    </source>
</evidence>
<evidence type="ECO:0000313" key="10">
    <source>
        <dbReference type="EMBL" id="SDB81183.1"/>
    </source>
</evidence>
<feature type="transmembrane region" description="Helical" evidence="8">
    <location>
        <begin position="54"/>
        <end position="74"/>
    </location>
</feature>
<dbReference type="GO" id="GO:0009401">
    <property type="term" value="P:phosphoenolpyruvate-dependent sugar phosphotransferase system"/>
    <property type="evidence" value="ECO:0007669"/>
    <property type="project" value="InterPro"/>
</dbReference>
<dbReference type="InterPro" id="IPR003352">
    <property type="entry name" value="PTS_EIIC"/>
</dbReference>
<evidence type="ECO:0000256" key="5">
    <source>
        <dbReference type="ARBA" id="ARBA00022692"/>
    </source>
</evidence>
<keyword evidence="4" id="KW-0762">Sugar transport</keyword>
<keyword evidence="3" id="KW-1003">Cell membrane</keyword>
<feature type="transmembrane region" description="Helical" evidence="8">
    <location>
        <begin position="81"/>
        <end position="103"/>
    </location>
</feature>
<dbReference type="AlphaFoldDB" id="A0A1G6GH79"/>
<feature type="transmembrane region" description="Helical" evidence="8">
    <location>
        <begin position="197"/>
        <end position="217"/>
    </location>
</feature>
<organism evidence="10 11">
    <name type="scientific">Shouchella lonarensis</name>
    <dbReference type="NCBI Taxonomy" id="1464122"/>
    <lineage>
        <taxon>Bacteria</taxon>
        <taxon>Bacillati</taxon>
        <taxon>Bacillota</taxon>
        <taxon>Bacilli</taxon>
        <taxon>Bacillales</taxon>
        <taxon>Bacillaceae</taxon>
        <taxon>Shouchella</taxon>
    </lineage>
</organism>
<feature type="transmembrane region" description="Helical" evidence="8">
    <location>
        <begin position="292"/>
        <end position="315"/>
    </location>
</feature>
<sequence length="335" mass="34845">MKDFLRRKEVKPSLHLYFIEAMGKMTFGLFATLIIGLMIRTFGEQSGFDVLIEIGQFSMDLYGAAIGAAVALALRAPTFVLLSAIVCGAAGAMYGGPAGSLFAAIAGVEVGKLVSGETKLDILVTPIVTIFSGFLVAATVGRLVSYMMTSLGTAIMWAAEQQPLFMSIIVAALMGLALTAPISSAAIALMLDLEGSVAAAAAIGCAGQMIGFAIASFRDNRWSGLVSLGLGTSMLQMPNIIRNPRILIAPVVAGMISAPIGTLGFGLVNNAAGAGMGTSGFVGPLMTFAEMGFSWATFMPVMLCYVLIPAVVSGLTTMWLKHRGHVQLGDMKISV</sequence>
<dbReference type="Proteomes" id="UP000242662">
    <property type="component" value="Unassembled WGS sequence"/>
</dbReference>
<proteinExistence type="predicted"/>
<dbReference type="Pfam" id="PF13303">
    <property type="entry name" value="PTS_EIIC_2"/>
    <property type="match status" value="1"/>
</dbReference>
<evidence type="ECO:0000256" key="8">
    <source>
        <dbReference type="SAM" id="Phobius"/>
    </source>
</evidence>